<organism evidence="2 3">
    <name type="scientific">Lentinus brumalis</name>
    <dbReference type="NCBI Taxonomy" id="2498619"/>
    <lineage>
        <taxon>Eukaryota</taxon>
        <taxon>Fungi</taxon>
        <taxon>Dikarya</taxon>
        <taxon>Basidiomycota</taxon>
        <taxon>Agaricomycotina</taxon>
        <taxon>Agaricomycetes</taxon>
        <taxon>Polyporales</taxon>
        <taxon>Polyporaceae</taxon>
        <taxon>Lentinus</taxon>
    </lineage>
</organism>
<accession>A0A371D359</accession>
<dbReference type="OrthoDB" id="2930792at2759"/>
<protein>
    <submittedName>
        <fullName evidence="2">Uncharacterized protein</fullName>
    </submittedName>
</protein>
<dbReference type="STRING" id="139420.A0A371D359"/>
<sequence>MNKEPEEGTFAVIRMDPVAMVRHLNDTEALRAAEAMSPRSYLVYVHTHHTLPVWGLKPWYSFDIYLVGLCLPSPNQEECVTPDMCVPIFPNTSHPEGRIPVRTEPPFPFDNCFIWSLPNLEIRVCPRAEGFDWDETTRLPTGPVDERSRWLDYEGEDRVRQHTARQARQQPDVVPNPHTSKEVSQSHPTPPVDRSHRAETAISPRAEDETSSISAGKSAYSCSMIASTDSIDSMTELERLFADPEESPELHPLCHLWCDLTTTIKQDGIPIPVLFFEERDAIIR</sequence>
<dbReference type="AlphaFoldDB" id="A0A371D359"/>
<evidence type="ECO:0000313" key="3">
    <source>
        <dbReference type="Proteomes" id="UP000256964"/>
    </source>
</evidence>
<name>A0A371D359_9APHY</name>
<gene>
    <name evidence="2" type="ORF">OH76DRAFT_1354992</name>
</gene>
<evidence type="ECO:0000256" key="1">
    <source>
        <dbReference type="SAM" id="MobiDB-lite"/>
    </source>
</evidence>
<reference evidence="2 3" key="1">
    <citation type="journal article" date="2018" name="Biotechnol. Biofuels">
        <title>Integrative visual omics of the white-rot fungus Polyporus brumalis exposes the biotechnological potential of its oxidative enzymes for delignifying raw plant biomass.</title>
        <authorList>
            <person name="Miyauchi S."/>
            <person name="Rancon A."/>
            <person name="Drula E."/>
            <person name="Hage H."/>
            <person name="Chaduli D."/>
            <person name="Favel A."/>
            <person name="Grisel S."/>
            <person name="Henrissat B."/>
            <person name="Herpoel-Gimbert I."/>
            <person name="Ruiz-Duenas F.J."/>
            <person name="Chevret D."/>
            <person name="Hainaut M."/>
            <person name="Lin J."/>
            <person name="Wang M."/>
            <person name="Pangilinan J."/>
            <person name="Lipzen A."/>
            <person name="Lesage-Meessen L."/>
            <person name="Navarro D."/>
            <person name="Riley R."/>
            <person name="Grigoriev I.V."/>
            <person name="Zhou S."/>
            <person name="Raouche S."/>
            <person name="Rosso M.N."/>
        </authorList>
    </citation>
    <scope>NUCLEOTIDE SEQUENCE [LARGE SCALE GENOMIC DNA]</scope>
    <source>
        <strain evidence="2 3">BRFM 1820</strain>
    </source>
</reference>
<proteinExistence type="predicted"/>
<feature type="region of interest" description="Disordered" evidence="1">
    <location>
        <begin position="157"/>
        <end position="217"/>
    </location>
</feature>
<dbReference type="EMBL" id="KZ857422">
    <property type="protein sequence ID" value="RDX46976.1"/>
    <property type="molecule type" value="Genomic_DNA"/>
</dbReference>
<keyword evidence="3" id="KW-1185">Reference proteome</keyword>
<evidence type="ECO:0000313" key="2">
    <source>
        <dbReference type="EMBL" id="RDX46976.1"/>
    </source>
</evidence>
<dbReference type="Proteomes" id="UP000256964">
    <property type="component" value="Unassembled WGS sequence"/>
</dbReference>